<dbReference type="PANTHER" id="PTHR30055">
    <property type="entry name" value="HTH-TYPE TRANSCRIPTIONAL REGULATOR RUTR"/>
    <property type="match status" value="1"/>
</dbReference>
<dbReference type="Gene3D" id="1.10.10.60">
    <property type="entry name" value="Homeodomain-like"/>
    <property type="match status" value="1"/>
</dbReference>
<dbReference type="SUPFAM" id="SSF48498">
    <property type="entry name" value="Tetracyclin repressor-like, C-terminal domain"/>
    <property type="match status" value="1"/>
</dbReference>
<sequence length="211" mass="22948">MNVVQARQNTVKLPTVKLSRESVVRAALALLDDVGLDGLTLRALAERLHVQASALYWHVRNRQELVDQMAAAMIRDGLGDLATAGAWMDQLADIARGFRQTLLSHRDGARVLAEARTADPAMSRLTELSLRNLTAAGFSPQDAMRALVSVLSYVAGFVADEQSPRPVAHTPDPVLFPLLTAAGGDYYTPETFEYGLELLLGGLRLARLTSR</sequence>
<dbReference type="EMBL" id="QUNO01000004">
    <property type="protein sequence ID" value="REH50302.1"/>
    <property type="molecule type" value="Genomic_DNA"/>
</dbReference>
<evidence type="ECO:0000256" key="2">
    <source>
        <dbReference type="ARBA" id="ARBA00023015"/>
    </source>
</evidence>
<dbReference type="PRINTS" id="PR00455">
    <property type="entry name" value="HTHTETR"/>
</dbReference>
<accession>A0A3E0HUU1</accession>
<dbReference type="PRINTS" id="PR00400">
    <property type="entry name" value="TETREPRESSOR"/>
</dbReference>
<evidence type="ECO:0000256" key="1">
    <source>
        <dbReference type="ARBA" id="ARBA00022491"/>
    </source>
</evidence>
<dbReference type="GO" id="GO:0046677">
    <property type="term" value="P:response to antibiotic"/>
    <property type="evidence" value="ECO:0007669"/>
    <property type="project" value="InterPro"/>
</dbReference>
<protein>
    <submittedName>
        <fullName evidence="7">TetR/AcrR family tetracycline transcriptional repressor</fullName>
    </submittedName>
</protein>
<evidence type="ECO:0000313" key="7">
    <source>
        <dbReference type="EMBL" id="REH50302.1"/>
    </source>
</evidence>
<keyword evidence="4" id="KW-0804">Transcription</keyword>
<dbReference type="PANTHER" id="PTHR30055:SF151">
    <property type="entry name" value="TRANSCRIPTIONAL REGULATORY PROTEIN"/>
    <property type="match status" value="1"/>
</dbReference>
<comment type="caution">
    <text evidence="7">The sequence shown here is derived from an EMBL/GenBank/DDBJ whole genome shotgun (WGS) entry which is preliminary data.</text>
</comment>
<dbReference type="Pfam" id="PF00440">
    <property type="entry name" value="TetR_N"/>
    <property type="match status" value="1"/>
</dbReference>
<dbReference type="GO" id="GO:0045892">
    <property type="term" value="P:negative regulation of DNA-templated transcription"/>
    <property type="evidence" value="ECO:0007669"/>
    <property type="project" value="InterPro"/>
</dbReference>
<feature type="DNA-binding region" description="H-T-H motif" evidence="5">
    <location>
        <begin position="40"/>
        <end position="59"/>
    </location>
</feature>
<evidence type="ECO:0000256" key="3">
    <source>
        <dbReference type="ARBA" id="ARBA00023125"/>
    </source>
</evidence>
<proteinExistence type="predicted"/>
<keyword evidence="2" id="KW-0805">Transcription regulation</keyword>
<dbReference type="InterPro" id="IPR036271">
    <property type="entry name" value="Tet_transcr_reg_TetR-rel_C_sf"/>
</dbReference>
<feature type="domain" description="HTH tetR-type" evidence="6">
    <location>
        <begin position="17"/>
        <end position="77"/>
    </location>
</feature>
<organism evidence="7 8">
    <name type="scientific">Kutzneria buriramensis</name>
    <dbReference type="NCBI Taxonomy" id="1045776"/>
    <lineage>
        <taxon>Bacteria</taxon>
        <taxon>Bacillati</taxon>
        <taxon>Actinomycetota</taxon>
        <taxon>Actinomycetes</taxon>
        <taxon>Pseudonocardiales</taxon>
        <taxon>Pseudonocardiaceae</taxon>
        <taxon>Kutzneria</taxon>
    </lineage>
</organism>
<keyword evidence="8" id="KW-1185">Reference proteome</keyword>
<dbReference type="Gene3D" id="1.10.357.10">
    <property type="entry name" value="Tetracycline Repressor, domain 2"/>
    <property type="match status" value="1"/>
</dbReference>
<evidence type="ECO:0000313" key="8">
    <source>
        <dbReference type="Proteomes" id="UP000256269"/>
    </source>
</evidence>
<evidence type="ECO:0000259" key="6">
    <source>
        <dbReference type="PROSITE" id="PS50977"/>
    </source>
</evidence>
<keyword evidence="3 5" id="KW-0238">DNA-binding</keyword>
<evidence type="ECO:0000256" key="5">
    <source>
        <dbReference type="PROSITE-ProRule" id="PRU00335"/>
    </source>
</evidence>
<dbReference type="InterPro" id="IPR009057">
    <property type="entry name" value="Homeodomain-like_sf"/>
</dbReference>
<dbReference type="AlphaFoldDB" id="A0A3E0HUU1"/>
<dbReference type="GO" id="GO:0000976">
    <property type="term" value="F:transcription cis-regulatory region binding"/>
    <property type="evidence" value="ECO:0007669"/>
    <property type="project" value="TreeGrafter"/>
</dbReference>
<dbReference type="InterPro" id="IPR004111">
    <property type="entry name" value="Repressor_TetR_C"/>
</dbReference>
<evidence type="ECO:0000256" key="4">
    <source>
        <dbReference type="ARBA" id="ARBA00023163"/>
    </source>
</evidence>
<name>A0A3E0HUU1_9PSEU</name>
<keyword evidence="1" id="KW-0678">Repressor</keyword>
<dbReference type="Pfam" id="PF02909">
    <property type="entry name" value="TetR_C_1"/>
    <property type="match status" value="1"/>
</dbReference>
<dbReference type="GO" id="GO:0003700">
    <property type="term" value="F:DNA-binding transcription factor activity"/>
    <property type="evidence" value="ECO:0007669"/>
    <property type="project" value="TreeGrafter"/>
</dbReference>
<reference evidence="7 8" key="1">
    <citation type="submission" date="2018-08" db="EMBL/GenBank/DDBJ databases">
        <title>Genomic Encyclopedia of Archaeal and Bacterial Type Strains, Phase II (KMG-II): from individual species to whole genera.</title>
        <authorList>
            <person name="Goeker M."/>
        </authorList>
    </citation>
    <scope>NUCLEOTIDE SEQUENCE [LARGE SCALE GENOMIC DNA]</scope>
    <source>
        <strain evidence="7 8">DSM 45791</strain>
    </source>
</reference>
<dbReference type="SUPFAM" id="SSF46689">
    <property type="entry name" value="Homeodomain-like"/>
    <property type="match status" value="1"/>
</dbReference>
<dbReference type="Proteomes" id="UP000256269">
    <property type="component" value="Unassembled WGS sequence"/>
</dbReference>
<dbReference type="InterPro" id="IPR050109">
    <property type="entry name" value="HTH-type_TetR-like_transc_reg"/>
</dbReference>
<dbReference type="InterPro" id="IPR001647">
    <property type="entry name" value="HTH_TetR"/>
</dbReference>
<dbReference type="InterPro" id="IPR003012">
    <property type="entry name" value="Tet_transcr_reg_TetR"/>
</dbReference>
<dbReference type="PROSITE" id="PS50977">
    <property type="entry name" value="HTH_TETR_2"/>
    <property type="match status" value="1"/>
</dbReference>
<gene>
    <name evidence="7" type="ORF">BCF44_104579</name>
</gene>